<proteinExistence type="predicted"/>
<evidence type="ECO:0000313" key="1">
    <source>
        <dbReference type="EMBL" id="JAH44553.1"/>
    </source>
</evidence>
<organism evidence="1">
    <name type="scientific">Anguilla anguilla</name>
    <name type="common">European freshwater eel</name>
    <name type="synonym">Muraena anguilla</name>
    <dbReference type="NCBI Taxonomy" id="7936"/>
    <lineage>
        <taxon>Eukaryota</taxon>
        <taxon>Metazoa</taxon>
        <taxon>Chordata</taxon>
        <taxon>Craniata</taxon>
        <taxon>Vertebrata</taxon>
        <taxon>Euteleostomi</taxon>
        <taxon>Actinopterygii</taxon>
        <taxon>Neopterygii</taxon>
        <taxon>Teleostei</taxon>
        <taxon>Anguilliformes</taxon>
        <taxon>Anguillidae</taxon>
        <taxon>Anguilla</taxon>
    </lineage>
</organism>
<dbReference type="EMBL" id="GBXM01064024">
    <property type="protein sequence ID" value="JAH44553.1"/>
    <property type="molecule type" value="Transcribed_RNA"/>
</dbReference>
<accession>A0A0E9SVG8</accession>
<reference evidence="1" key="2">
    <citation type="journal article" date="2015" name="Fish Shellfish Immunol.">
        <title>Early steps in the European eel (Anguilla anguilla)-Vibrio vulnificus interaction in the gills: Role of the RtxA13 toxin.</title>
        <authorList>
            <person name="Callol A."/>
            <person name="Pajuelo D."/>
            <person name="Ebbesson L."/>
            <person name="Teles M."/>
            <person name="MacKenzie S."/>
            <person name="Amaro C."/>
        </authorList>
    </citation>
    <scope>NUCLEOTIDE SEQUENCE</scope>
</reference>
<protein>
    <submittedName>
        <fullName evidence="1">Uncharacterized protein</fullName>
    </submittedName>
</protein>
<name>A0A0E9SVG8_ANGAN</name>
<sequence>MILSGPYAALAQTPLPSLWCIPASRMRLCSGGGIMRAK</sequence>
<reference evidence="1" key="1">
    <citation type="submission" date="2014-11" db="EMBL/GenBank/DDBJ databases">
        <authorList>
            <person name="Amaro Gonzalez C."/>
        </authorList>
    </citation>
    <scope>NUCLEOTIDE SEQUENCE</scope>
</reference>
<dbReference type="AlphaFoldDB" id="A0A0E9SVG8"/>